<dbReference type="GO" id="GO:0003735">
    <property type="term" value="F:structural constituent of ribosome"/>
    <property type="evidence" value="ECO:0007669"/>
    <property type="project" value="TreeGrafter"/>
</dbReference>
<dbReference type="InterPro" id="IPR050437">
    <property type="entry name" value="Ribos_protein_bS1-like"/>
</dbReference>
<dbReference type="NCBIfam" id="NF040579">
    <property type="entry name" value="S1_dom_CvfD"/>
    <property type="match status" value="1"/>
</dbReference>
<dbReference type="PANTHER" id="PTHR10724">
    <property type="entry name" value="30S RIBOSOMAL PROTEIN S1"/>
    <property type="match status" value="1"/>
</dbReference>
<dbReference type="AlphaFoldDB" id="A0A4D7CRR5"/>
<dbReference type="OrthoDB" id="9810507at2"/>
<dbReference type="InterPro" id="IPR003029">
    <property type="entry name" value="S1_domain"/>
</dbReference>
<dbReference type="Proteomes" id="UP000298615">
    <property type="component" value="Chromosome"/>
</dbReference>
<accession>A0A4D7CRR5</accession>
<dbReference type="InterPro" id="IPR012340">
    <property type="entry name" value="NA-bd_OB-fold"/>
</dbReference>
<gene>
    <name evidence="1" type="ORF">FA707_07250</name>
</gene>
<protein>
    <submittedName>
        <fullName evidence="1">S1 RNA-binding domain-containing protein</fullName>
    </submittedName>
</protein>
<dbReference type="PROSITE" id="PS50126">
    <property type="entry name" value="S1"/>
    <property type="match status" value="1"/>
</dbReference>
<organism evidence="1 2">
    <name type="scientific">Vagococcus zengguangii</name>
    <dbReference type="NCBI Taxonomy" id="2571750"/>
    <lineage>
        <taxon>Bacteria</taxon>
        <taxon>Bacillati</taxon>
        <taxon>Bacillota</taxon>
        <taxon>Bacilli</taxon>
        <taxon>Lactobacillales</taxon>
        <taxon>Enterococcaceae</taxon>
        <taxon>Vagococcus</taxon>
    </lineage>
</organism>
<proteinExistence type="predicted"/>
<evidence type="ECO:0000313" key="1">
    <source>
        <dbReference type="EMBL" id="QCI86769.1"/>
    </source>
</evidence>
<dbReference type="FunFam" id="2.40.50.140:FF:000051">
    <property type="entry name" value="RNA-binding transcriptional accessory protein"/>
    <property type="match status" value="1"/>
</dbReference>
<dbReference type="GO" id="GO:0006412">
    <property type="term" value="P:translation"/>
    <property type="evidence" value="ECO:0007669"/>
    <property type="project" value="TreeGrafter"/>
</dbReference>
<name>A0A4D7CRR5_9ENTE</name>
<dbReference type="GO" id="GO:0003729">
    <property type="term" value="F:mRNA binding"/>
    <property type="evidence" value="ECO:0007669"/>
    <property type="project" value="TreeGrafter"/>
</dbReference>
<dbReference type="SUPFAM" id="SSF50249">
    <property type="entry name" value="Nucleic acid-binding proteins"/>
    <property type="match status" value="1"/>
</dbReference>
<dbReference type="GO" id="GO:0005737">
    <property type="term" value="C:cytoplasm"/>
    <property type="evidence" value="ECO:0007669"/>
    <property type="project" value="UniProtKB-ARBA"/>
</dbReference>
<reference evidence="1 2" key="1">
    <citation type="submission" date="2019-04" db="EMBL/GenBank/DDBJ databases">
        <title>Vagococcus sp. nov., isolated from faeces of yaks (Bos grunniens).</title>
        <authorList>
            <person name="Ge Y."/>
        </authorList>
    </citation>
    <scope>NUCLEOTIDE SEQUENCE [LARGE SCALE GENOMIC DNA]</scope>
    <source>
        <strain evidence="1 2">MN-17</strain>
    </source>
</reference>
<dbReference type="Pfam" id="PF00575">
    <property type="entry name" value="S1"/>
    <property type="match status" value="1"/>
</dbReference>
<dbReference type="KEGG" id="vao:FA707_07250"/>
<sequence length="123" mass="13807">MDYKIGDVVTGTITGLQPYGAFVALDANNQGLIHISEIKYGYIKNIKEAISVGDQVQVMVIDIDEFSHKISLSMRALENHSHESANKRKKFFTNSKLTIGFESLDSSMEHWVDDSLDSLKNKQ</sequence>
<dbReference type="RefSeq" id="WP_136953591.1">
    <property type="nucleotide sequence ID" value="NZ_CP039712.1"/>
</dbReference>
<dbReference type="PANTHER" id="PTHR10724:SF10">
    <property type="entry name" value="S1 RNA-BINDING DOMAIN-CONTAINING PROTEIN 1"/>
    <property type="match status" value="1"/>
</dbReference>
<evidence type="ECO:0000313" key="2">
    <source>
        <dbReference type="Proteomes" id="UP000298615"/>
    </source>
</evidence>
<dbReference type="SMART" id="SM00316">
    <property type="entry name" value="S1"/>
    <property type="match status" value="1"/>
</dbReference>
<keyword evidence="2" id="KW-1185">Reference proteome</keyword>
<dbReference type="Gene3D" id="2.40.50.140">
    <property type="entry name" value="Nucleic acid-binding proteins"/>
    <property type="match status" value="1"/>
</dbReference>
<dbReference type="EMBL" id="CP039712">
    <property type="protein sequence ID" value="QCI86769.1"/>
    <property type="molecule type" value="Genomic_DNA"/>
</dbReference>